<reference evidence="2" key="1">
    <citation type="submission" date="2017-09" db="EMBL/GenBank/DDBJ databases">
        <title>Depth-based differentiation of microbial function through sediment-hosted aquifers and enrichment of novel symbionts in the deep terrestrial subsurface.</title>
        <authorList>
            <person name="Probst A.J."/>
            <person name="Ladd B."/>
            <person name="Jarett J.K."/>
            <person name="Geller-Mcgrath D.E."/>
            <person name="Sieber C.M.K."/>
            <person name="Emerson J.B."/>
            <person name="Anantharaman K."/>
            <person name="Thomas B.C."/>
            <person name="Malmstrom R."/>
            <person name="Stieglmeier M."/>
            <person name="Klingl A."/>
            <person name="Woyke T."/>
            <person name="Ryan C.M."/>
            <person name="Banfield J.F."/>
        </authorList>
    </citation>
    <scope>NUCLEOTIDE SEQUENCE [LARGE SCALE GENOMIC DNA]</scope>
</reference>
<evidence type="ECO:0000313" key="1">
    <source>
        <dbReference type="EMBL" id="PJE57819.1"/>
    </source>
</evidence>
<protein>
    <submittedName>
        <fullName evidence="1">Uncharacterized protein</fullName>
    </submittedName>
</protein>
<proteinExistence type="predicted"/>
<name>A0A2M8KD18_9BACT</name>
<dbReference type="Proteomes" id="UP000231450">
    <property type="component" value="Unassembled WGS sequence"/>
</dbReference>
<organism evidence="1 2">
    <name type="scientific">Candidatus Portnoybacteria bacterium CG10_big_fil_rev_8_21_14_0_10_36_7</name>
    <dbReference type="NCBI Taxonomy" id="1974812"/>
    <lineage>
        <taxon>Bacteria</taxon>
        <taxon>Candidatus Portnoyibacteriota</taxon>
    </lineage>
</organism>
<comment type="caution">
    <text evidence="1">The sequence shown here is derived from an EMBL/GenBank/DDBJ whole genome shotgun (WGS) entry which is preliminary data.</text>
</comment>
<evidence type="ECO:0000313" key="2">
    <source>
        <dbReference type="Proteomes" id="UP000231450"/>
    </source>
</evidence>
<accession>A0A2M8KD18</accession>
<dbReference type="EMBL" id="PFDW01000078">
    <property type="protein sequence ID" value="PJE57819.1"/>
    <property type="molecule type" value="Genomic_DNA"/>
</dbReference>
<sequence length="69" mass="7760">METVVIDKKPNTVPAGDILEIDQYFNSTNTSLNNIGQYRVYAEVVDANNVPIHVVNGEALSDYWDFIVE</sequence>
<gene>
    <name evidence="1" type="ORF">COU81_04020</name>
</gene>
<dbReference type="AlphaFoldDB" id="A0A2M8KD18"/>